<evidence type="ECO:0000256" key="7">
    <source>
        <dbReference type="ARBA" id="ARBA00032824"/>
    </source>
</evidence>
<evidence type="ECO:0000256" key="3">
    <source>
        <dbReference type="ARBA" id="ARBA00022862"/>
    </source>
</evidence>
<gene>
    <name evidence="11" type="ORF">EIP91_007077</name>
</gene>
<dbReference type="Pfam" id="PF00578">
    <property type="entry name" value="AhpC-TSA"/>
    <property type="match status" value="1"/>
</dbReference>
<dbReference type="PROSITE" id="PS51352">
    <property type="entry name" value="THIOREDOXIN_2"/>
    <property type="match status" value="1"/>
</dbReference>
<comment type="similarity">
    <text evidence="8">Belongs to the peroxiredoxin family. BCP/PrxQ subfamily.</text>
</comment>
<keyword evidence="3" id="KW-0049">Antioxidant</keyword>
<organism evidence="11 12">
    <name type="scientific">Steccherinum ochraceum</name>
    <dbReference type="NCBI Taxonomy" id="92696"/>
    <lineage>
        <taxon>Eukaryota</taxon>
        <taxon>Fungi</taxon>
        <taxon>Dikarya</taxon>
        <taxon>Basidiomycota</taxon>
        <taxon>Agaricomycotina</taxon>
        <taxon>Agaricomycetes</taxon>
        <taxon>Polyporales</taxon>
        <taxon>Steccherinaceae</taxon>
        <taxon>Steccherinum</taxon>
    </lineage>
</organism>
<dbReference type="EMBL" id="RWJN01000383">
    <property type="protein sequence ID" value="TCD62310.1"/>
    <property type="molecule type" value="Genomic_DNA"/>
</dbReference>
<dbReference type="Proteomes" id="UP000292702">
    <property type="component" value="Unassembled WGS sequence"/>
</dbReference>
<protein>
    <recommendedName>
        <fullName evidence="1">thioredoxin-dependent peroxiredoxin</fullName>
        <ecNumber evidence="1">1.11.1.24</ecNumber>
    </recommendedName>
    <alternativeName>
        <fullName evidence="7">Thioredoxin peroxidase</fullName>
    </alternativeName>
</protein>
<evidence type="ECO:0000256" key="1">
    <source>
        <dbReference type="ARBA" id="ARBA00013017"/>
    </source>
</evidence>
<dbReference type="InterPro" id="IPR050924">
    <property type="entry name" value="Peroxiredoxin_BCP/PrxQ"/>
</dbReference>
<dbReference type="GO" id="GO:0034599">
    <property type="term" value="P:cellular response to oxidative stress"/>
    <property type="evidence" value="ECO:0007669"/>
    <property type="project" value="TreeGrafter"/>
</dbReference>
<dbReference type="GO" id="GO:0008379">
    <property type="term" value="F:thioredoxin peroxidase activity"/>
    <property type="evidence" value="ECO:0007669"/>
    <property type="project" value="TreeGrafter"/>
</dbReference>
<keyword evidence="5" id="KW-1015">Disulfide bond</keyword>
<dbReference type="SUPFAM" id="SSF52833">
    <property type="entry name" value="Thioredoxin-like"/>
    <property type="match status" value="1"/>
</dbReference>
<dbReference type="OrthoDB" id="338622at2759"/>
<keyword evidence="6" id="KW-0676">Redox-active center</keyword>
<sequence length="209" mass="22494">MPSCPHPLIGKPAPIFSLPNYNGEMYHFMPGGGTPTALFFYPSSGKFGCTQEACAFRDATAEKGLFKKKVNVIAISANPVAEQRKFVEENKLTYPVLSDAKGEVRKAYHTSKGLLGLTDSRITFVIDARGVVRGTFDSVLKYSAHTSFVESELERLEAEEAWHALPDSPAVSPILSAKPSPFLSLTPPTPKLSLVPKATTTGQSAAVHG</sequence>
<dbReference type="InterPro" id="IPR036249">
    <property type="entry name" value="Thioredoxin-like_sf"/>
</dbReference>
<dbReference type="STRING" id="92696.A0A4R0R4N9"/>
<dbReference type="GO" id="GO:0045454">
    <property type="term" value="P:cell redox homeostasis"/>
    <property type="evidence" value="ECO:0007669"/>
    <property type="project" value="TreeGrafter"/>
</dbReference>
<evidence type="ECO:0000256" key="6">
    <source>
        <dbReference type="ARBA" id="ARBA00023284"/>
    </source>
</evidence>
<dbReference type="EC" id="1.11.1.24" evidence="1"/>
<evidence type="ECO:0000256" key="4">
    <source>
        <dbReference type="ARBA" id="ARBA00023002"/>
    </source>
</evidence>
<evidence type="ECO:0000259" key="10">
    <source>
        <dbReference type="PROSITE" id="PS51352"/>
    </source>
</evidence>
<feature type="domain" description="Thioredoxin" evidence="10">
    <location>
        <begin position="7"/>
        <end position="161"/>
    </location>
</feature>
<evidence type="ECO:0000256" key="2">
    <source>
        <dbReference type="ARBA" id="ARBA00022559"/>
    </source>
</evidence>
<keyword evidence="4" id="KW-0560">Oxidoreductase</keyword>
<evidence type="ECO:0000313" key="11">
    <source>
        <dbReference type="EMBL" id="TCD62310.1"/>
    </source>
</evidence>
<dbReference type="Gene3D" id="3.40.30.10">
    <property type="entry name" value="Glutaredoxin"/>
    <property type="match status" value="1"/>
</dbReference>
<dbReference type="AlphaFoldDB" id="A0A4R0R4N9"/>
<dbReference type="PANTHER" id="PTHR42801:SF4">
    <property type="entry name" value="AHPC_TSA FAMILY PROTEIN"/>
    <property type="match status" value="1"/>
</dbReference>
<accession>A0A4R0R4N9</accession>
<evidence type="ECO:0000256" key="9">
    <source>
        <dbReference type="ARBA" id="ARBA00049091"/>
    </source>
</evidence>
<dbReference type="PANTHER" id="PTHR42801">
    <property type="entry name" value="THIOREDOXIN-DEPENDENT PEROXIDE REDUCTASE"/>
    <property type="match status" value="1"/>
</dbReference>
<dbReference type="InterPro" id="IPR013766">
    <property type="entry name" value="Thioredoxin_domain"/>
</dbReference>
<dbReference type="InterPro" id="IPR000866">
    <property type="entry name" value="AhpC/TSA"/>
</dbReference>
<reference evidence="11 12" key="1">
    <citation type="submission" date="2018-11" db="EMBL/GenBank/DDBJ databases">
        <title>Genome assembly of Steccherinum ochraceum LE-BIN_3174, the white-rot fungus of the Steccherinaceae family (The Residual Polyporoid clade, Polyporales, Basidiomycota).</title>
        <authorList>
            <person name="Fedorova T.V."/>
            <person name="Glazunova O.A."/>
            <person name="Landesman E.O."/>
            <person name="Moiseenko K.V."/>
            <person name="Psurtseva N.V."/>
            <person name="Savinova O.S."/>
            <person name="Shakhova N.V."/>
            <person name="Tyazhelova T.V."/>
            <person name="Vasina D.V."/>
        </authorList>
    </citation>
    <scope>NUCLEOTIDE SEQUENCE [LARGE SCALE GENOMIC DNA]</scope>
    <source>
        <strain evidence="11 12">LE-BIN_3174</strain>
    </source>
</reference>
<keyword evidence="2" id="KW-0575">Peroxidase</keyword>
<evidence type="ECO:0000256" key="5">
    <source>
        <dbReference type="ARBA" id="ARBA00023157"/>
    </source>
</evidence>
<comment type="catalytic activity">
    <reaction evidence="9">
        <text>a hydroperoxide + [thioredoxin]-dithiol = an alcohol + [thioredoxin]-disulfide + H2O</text>
        <dbReference type="Rhea" id="RHEA:62620"/>
        <dbReference type="Rhea" id="RHEA-COMP:10698"/>
        <dbReference type="Rhea" id="RHEA-COMP:10700"/>
        <dbReference type="ChEBI" id="CHEBI:15377"/>
        <dbReference type="ChEBI" id="CHEBI:29950"/>
        <dbReference type="ChEBI" id="CHEBI:30879"/>
        <dbReference type="ChEBI" id="CHEBI:35924"/>
        <dbReference type="ChEBI" id="CHEBI:50058"/>
        <dbReference type="EC" id="1.11.1.24"/>
    </reaction>
</comment>
<proteinExistence type="inferred from homology"/>
<evidence type="ECO:0000256" key="8">
    <source>
        <dbReference type="ARBA" id="ARBA00038489"/>
    </source>
</evidence>
<evidence type="ECO:0000313" key="12">
    <source>
        <dbReference type="Proteomes" id="UP000292702"/>
    </source>
</evidence>
<name>A0A4R0R4N9_9APHY</name>
<dbReference type="CDD" id="cd03017">
    <property type="entry name" value="PRX_BCP"/>
    <property type="match status" value="1"/>
</dbReference>
<dbReference type="GO" id="GO:0005737">
    <property type="term" value="C:cytoplasm"/>
    <property type="evidence" value="ECO:0007669"/>
    <property type="project" value="TreeGrafter"/>
</dbReference>
<keyword evidence="12" id="KW-1185">Reference proteome</keyword>
<comment type="caution">
    <text evidence="11">The sequence shown here is derived from an EMBL/GenBank/DDBJ whole genome shotgun (WGS) entry which is preliminary data.</text>
</comment>